<evidence type="ECO:0000256" key="3">
    <source>
        <dbReference type="ARBA" id="ARBA00011738"/>
    </source>
</evidence>
<keyword evidence="8" id="KW-0547">Nucleotide-binding</keyword>
<dbReference type="GO" id="GO:0016740">
    <property type="term" value="F:transferase activity"/>
    <property type="evidence" value="ECO:0007669"/>
    <property type="project" value="UniProtKB-KW"/>
</dbReference>
<dbReference type="SUPFAM" id="SSF55681">
    <property type="entry name" value="Class II aaRS and biotin synthetases"/>
    <property type="match status" value="1"/>
</dbReference>
<dbReference type="PANTHER" id="PTHR10745">
    <property type="entry name" value="GLYCYL-TRNA SYNTHETASE/DNA POLYMERASE SUBUNIT GAMMA-2"/>
    <property type="match status" value="1"/>
</dbReference>
<accession>A0A2R5GNN7</accession>
<keyword evidence="6 14" id="KW-0436">Ligase</keyword>
<proteinExistence type="inferred from homology"/>
<evidence type="ECO:0000313" key="14">
    <source>
        <dbReference type="EMBL" id="GBG32507.1"/>
    </source>
</evidence>
<dbReference type="PANTHER" id="PTHR10745:SF0">
    <property type="entry name" value="GLYCINE--TRNA LIGASE"/>
    <property type="match status" value="1"/>
</dbReference>
<evidence type="ECO:0000256" key="6">
    <source>
        <dbReference type="ARBA" id="ARBA00022598"/>
    </source>
</evidence>
<gene>
    <name evidence="14" type="ORF">FCC1311_087322</name>
</gene>
<dbReference type="FunFam" id="3.30.40.230:FF:000001">
    <property type="entry name" value="Glycine--tRNA ligase"/>
    <property type="match status" value="1"/>
</dbReference>
<dbReference type="GO" id="GO:0004820">
    <property type="term" value="F:glycine-tRNA ligase activity"/>
    <property type="evidence" value="ECO:0007669"/>
    <property type="project" value="UniProtKB-EC"/>
</dbReference>
<dbReference type="InterPro" id="IPR045864">
    <property type="entry name" value="aa-tRNA-synth_II/BPL/LPL"/>
</dbReference>
<sequence length="685" mass="76828">MADEQEAALKEQLAEAGARLVSQKSLIRQLKADGAPGEQVAAEVNKMKEVQAEVDALQAQISGPVFDRDGFDDVILRRMIVVPSFEIHGGTSGFFDYGPVGCALKDNIVNEWKKHFVLRERMLQLEGTCLTSEPVLKTSGHVDRFVDLMVKDDATGVCYRADKMLEDHIENLISADPGMDKEKKEELELIYRQADAYSPDELHELISERFKIVAPDTGNPLSKPFPFNLMFQTTIGPEGHNRGFLRPETAQGIFVNFKRLLEYNNGRTPFASAQVGLGFRNEINPRNGLLRVREFCMAEIEHFVHPDEKDHPRFHEVEDVVLTLFPQDNQLTTGRLVEMTAGKAVADGVINNQTLAYFMVRTHLFMKKIGIDLKKLRFRQHLKTEMAHYACDCWDAEIKLSYGWTECVGHADRACYDLKVHSEATKVDLRASRPLDPPQNVEYAKVEANKKIMGKEFKRDSPAIIAYIGETLPVDEACAIGEKLAAGEKVDVEVDGKTFTLTSEMMKVSRATKTVHEERFFCSVIEPSFGIGRLVHSVLEHTFDMRGEELVKEKGKVDRTLFKFPPVVAPIKCAVLPLLRKEPQEKLAETITETLVDAGVYATCDTSGTLIGRKYARMDEIGVPFAITVDVQTLEDGSVTLRERDSQEQVRIPEVDRAVSTVTALCSSRLEWAKVVEEYGLLSSA</sequence>
<dbReference type="InterPro" id="IPR004154">
    <property type="entry name" value="Anticodon-bd"/>
</dbReference>
<protein>
    <recommendedName>
        <fullName evidence="4">glycine--tRNA ligase</fullName>
        <ecNumber evidence="4">6.1.1.14</ecNumber>
    </recommendedName>
    <alternativeName>
        <fullName evidence="12">Diadenosine tetraphosphate synthetase</fullName>
    </alternativeName>
</protein>
<dbReference type="PRINTS" id="PR01043">
    <property type="entry name" value="TRNASYNTHGLY"/>
</dbReference>
<dbReference type="Pfam" id="PF03129">
    <property type="entry name" value="HGTP_anticodon"/>
    <property type="match status" value="1"/>
</dbReference>
<dbReference type="Proteomes" id="UP000241890">
    <property type="component" value="Unassembled WGS sequence"/>
</dbReference>
<dbReference type="OrthoDB" id="57698at2759"/>
<evidence type="ECO:0000256" key="1">
    <source>
        <dbReference type="ARBA" id="ARBA00004496"/>
    </source>
</evidence>
<evidence type="ECO:0000256" key="5">
    <source>
        <dbReference type="ARBA" id="ARBA00022490"/>
    </source>
</evidence>
<dbReference type="CDD" id="cd00774">
    <property type="entry name" value="GlyRS-like_core"/>
    <property type="match status" value="1"/>
</dbReference>
<dbReference type="FunFam" id="3.30.930.10:FF:000010">
    <property type="entry name" value="Glycyl-tRNA synthetase 1"/>
    <property type="match status" value="1"/>
</dbReference>
<dbReference type="AlphaFoldDB" id="A0A2R5GNN7"/>
<dbReference type="InterPro" id="IPR002315">
    <property type="entry name" value="tRNA-synt_gly"/>
</dbReference>
<evidence type="ECO:0000256" key="4">
    <source>
        <dbReference type="ARBA" id="ARBA00012829"/>
    </source>
</evidence>
<keyword evidence="7" id="KW-0808">Transferase</keyword>
<comment type="subunit">
    <text evidence="3">Homodimer.</text>
</comment>
<dbReference type="Gene3D" id="3.30.930.10">
    <property type="entry name" value="Bira Bifunctional Protein, Domain 2"/>
    <property type="match status" value="1"/>
</dbReference>
<evidence type="ECO:0000256" key="10">
    <source>
        <dbReference type="ARBA" id="ARBA00022917"/>
    </source>
</evidence>
<keyword evidence="15" id="KW-1185">Reference proteome</keyword>
<dbReference type="PROSITE" id="PS50862">
    <property type="entry name" value="AA_TRNA_LIGASE_II"/>
    <property type="match status" value="1"/>
</dbReference>
<dbReference type="EMBL" id="BEYU01000122">
    <property type="protein sequence ID" value="GBG32507.1"/>
    <property type="molecule type" value="Genomic_DNA"/>
</dbReference>
<keyword evidence="9" id="KW-0067">ATP-binding</keyword>
<evidence type="ECO:0000256" key="12">
    <source>
        <dbReference type="ARBA" id="ARBA00030057"/>
    </source>
</evidence>
<evidence type="ECO:0000256" key="9">
    <source>
        <dbReference type="ARBA" id="ARBA00022840"/>
    </source>
</evidence>
<dbReference type="InterPro" id="IPR036621">
    <property type="entry name" value="Anticodon-bd_dom_sf"/>
</dbReference>
<dbReference type="InParanoid" id="A0A2R5GNN7"/>
<evidence type="ECO:0000256" key="7">
    <source>
        <dbReference type="ARBA" id="ARBA00022679"/>
    </source>
</evidence>
<keyword evidence="10" id="KW-0648">Protein biosynthesis</keyword>
<dbReference type="GO" id="GO:0070150">
    <property type="term" value="P:mitochondrial glycyl-tRNA aminoacylation"/>
    <property type="evidence" value="ECO:0007669"/>
    <property type="project" value="TreeGrafter"/>
</dbReference>
<dbReference type="Gene3D" id="3.30.720.200">
    <property type="match status" value="1"/>
</dbReference>
<dbReference type="GO" id="GO:0005739">
    <property type="term" value="C:mitochondrion"/>
    <property type="evidence" value="ECO:0007669"/>
    <property type="project" value="TreeGrafter"/>
</dbReference>
<comment type="subcellular location">
    <subcellularLocation>
        <location evidence="1">Cytoplasm</location>
    </subcellularLocation>
</comment>
<comment type="similarity">
    <text evidence="2">Belongs to the class-II aminoacyl-tRNA synthetase family.</text>
</comment>
<dbReference type="NCBIfam" id="NF003211">
    <property type="entry name" value="PRK04173.1"/>
    <property type="match status" value="1"/>
</dbReference>
<evidence type="ECO:0000256" key="8">
    <source>
        <dbReference type="ARBA" id="ARBA00022741"/>
    </source>
</evidence>
<dbReference type="NCBIfam" id="TIGR00389">
    <property type="entry name" value="glyS_dimeric"/>
    <property type="match status" value="1"/>
</dbReference>
<dbReference type="FunFam" id="3.30.720.200:FF:000001">
    <property type="entry name" value="Glycine--tRNA ligase 2"/>
    <property type="match status" value="1"/>
</dbReference>
<dbReference type="Gene3D" id="3.30.40.230">
    <property type="match status" value="1"/>
</dbReference>
<evidence type="ECO:0000256" key="11">
    <source>
        <dbReference type="ARBA" id="ARBA00023146"/>
    </source>
</evidence>
<reference evidence="14 15" key="1">
    <citation type="submission" date="2017-12" db="EMBL/GenBank/DDBJ databases">
        <title>Sequencing, de novo assembly and annotation of complete genome of a new Thraustochytrid species, strain FCC1311.</title>
        <authorList>
            <person name="Sedici K."/>
            <person name="Godart F."/>
            <person name="Aiese Cigliano R."/>
            <person name="Sanseverino W."/>
            <person name="Barakat M."/>
            <person name="Ortet P."/>
            <person name="Marechal E."/>
            <person name="Cagnac O."/>
            <person name="Amato A."/>
        </authorList>
    </citation>
    <scope>NUCLEOTIDE SEQUENCE [LARGE SCALE GENOMIC DNA]</scope>
</reference>
<dbReference type="InterPro" id="IPR033731">
    <property type="entry name" value="GlyRS-like_core"/>
</dbReference>
<dbReference type="GO" id="GO:0005524">
    <property type="term" value="F:ATP binding"/>
    <property type="evidence" value="ECO:0007669"/>
    <property type="project" value="UniProtKB-KW"/>
</dbReference>
<dbReference type="EC" id="6.1.1.14" evidence="4"/>
<evidence type="ECO:0000313" key="15">
    <source>
        <dbReference type="Proteomes" id="UP000241890"/>
    </source>
</evidence>
<evidence type="ECO:0000259" key="13">
    <source>
        <dbReference type="PROSITE" id="PS50862"/>
    </source>
</evidence>
<keyword evidence="5" id="KW-0963">Cytoplasm</keyword>
<dbReference type="FunCoup" id="A0A2R5GNN7">
    <property type="interactions" value="433"/>
</dbReference>
<dbReference type="InterPro" id="IPR027031">
    <property type="entry name" value="Gly-tRNA_synthase/POLG2"/>
</dbReference>
<comment type="caution">
    <text evidence="14">The sequence shown here is derived from an EMBL/GenBank/DDBJ whole genome shotgun (WGS) entry which is preliminary data.</text>
</comment>
<evidence type="ECO:0000256" key="2">
    <source>
        <dbReference type="ARBA" id="ARBA00008226"/>
    </source>
</evidence>
<keyword evidence="11" id="KW-0030">Aminoacyl-tRNA synthetase</keyword>
<organism evidence="14 15">
    <name type="scientific">Hondaea fermentalgiana</name>
    <dbReference type="NCBI Taxonomy" id="2315210"/>
    <lineage>
        <taxon>Eukaryota</taxon>
        <taxon>Sar</taxon>
        <taxon>Stramenopiles</taxon>
        <taxon>Bigyra</taxon>
        <taxon>Labyrinthulomycetes</taxon>
        <taxon>Thraustochytrida</taxon>
        <taxon>Thraustochytriidae</taxon>
        <taxon>Hondaea</taxon>
    </lineage>
</organism>
<feature type="domain" description="Aminoacyl-transfer RNA synthetases class-II family profile" evidence="13">
    <location>
        <begin position="230"/>
        <end position="577"/>
    </location>
</feature>
<name>A0A2R5GNN7_9STRA</name>
<dbReference type="FunFam" id="3.40.50.800:FF:000004">
    <property type="entry name" value="Glycine--tRNA ligase 2"/>
    <property type="match status" value="1"/>
</dbReference>
<dbReference type="Gene3D" id="3.40.50.800">
    <property type="entry name" value="Anticodon-binding domain"/>
    <property type="match status" value="1"/>
</dbReference>
<dbReference type="InterPro" id="IPR006195">
    <property type="entry name" value="aa-tRNA-synth_II"/>
</dbReference>
<dbReference type="SUPFAM" id="SSF52954">
    <property type="entry name" value="Class II aaRS ABD-related"/>
    <property type="match status" value="1"/>
</dbReference>